<proteinExistence type="predicted"/>
<evidence type="ECO:0000313" key="1">
    <source>
        <dbReference type="EMBL" id="CAG9621977.1"/>
    </source>
</evidence>
<dbReference type="RefSeq" id="WP_230502035.1">
    <property type="nucleotide sequence ID" value="NZ_CAKJTJ010000015.1"/>
</dbReference>
<sequence length="82" mass="9223">MASPYLCPNCKTNRSRFNIIEQVAKSVKLNPQSGEVVEEFTSENLEPFHIPYKGPSQKVQCAACGLVEDEQLFIKRAEHQNG</sequence>
<keyword evidence="2" id="KW-1185">Reference proteome</keyword>
<evidence type="ECO:0008006" key="3">
    <source>
        <dbReference type="Google" id="ProtNLM"/>
    </source>
</evidence>
<reference evidence="1 2" key="1">
    <citation type="submission" date="2021-10" db="EMBL/GenBank/DDBJ databases">
        <authorList>
            <person name="Criscuolo A."/>
        </authorList>
    </citation>
    <scope>NUCLEOTIDE SEQUENCE [LARGE SCALE GENOMIC DNA]</scope>
    <source>
        <strain evidence="2">CIP 111883</strain>
    </source>
</reference>
<name>A0ABM8YQ94_9BACI</name>
<organism evidence="1 2">
    <name type="scientific">Sutcliffiella rhizosphaerae</name>
    <dbReference type="NCBI Taxonomy" id="2880967"/>
    <lineage>
        <taxon>Bacteria</taxon>
        <taxon>Bacillati</taxon>
        <taxon>Bacillota</taxon>
        <taxon>Bacilli</taxon>
        <taxon>Bacillales</taxon>
        <taxon>Bacillaceae</taxon>
        <taxon>Sutcliffiella</taxon>
    </lineage>
</organism>
<comment type="caution">
    <text evidence="1">The sequence shown here is derived from an EMBL/GenBank/DDBJ whole genome shotgun (WGS) entry which is preliminary data.</text>
</comment>
<dbReference type="EMBL" id="CAKJTJ010000015">
    <property type="protein sequence ID" value="CAG9621977.1"/>
    <property type="molecule type" value="Genomic_DNA"/>
</dbReference>
<dbReference type="Proteomes" id="UP000789833">
    <property type="component" value="Unassembled WGS sequence"/>
</dbReference>
<protein>
    <recommendedName>
        <fullName evidence="3">DNA alkylation repair protein</fullName>
    </recommendedName>
</protein>
<gene>
    <name evidence="1" type="ORF">BACCIP111883_02768</name>
</gene>
<evidence type="ECO:0000313" key="2">
    <source>
        <dbReference type="Proteomes" id="UP000789833"/>
    </source>
</evidence>
<accession>A0ABM8YQ94</accession>